<protein>
    <submittedName>
        <fullName evidence="1">Uncharacterized protein</fullName>
    </submittedName>
</protein>
<evidence type="ECO:0000313" key="2">
    <source>
        <dbReference type="Proteomes" id="UP000593562"/>
    </source>
</evidence>
<dbReference type="AlphaFoldDB" id="A0A7J7CZF1"/>
<name>A0A7J7CZF1_TRIWF</name>
<dbReference type="InParanoid" id="A0A7J7CZF1"/>
<accession>A0A7J7CZF1</accession>
<dbReference type="Proteomes" id="UP000593562">
    <property type="component" value="Unassembled WGS sequence"/>
</dbReference>
<sequence>MATTPYHDSKLNLYPKTHVVILNGFETTDLMLHISCRSKDDDIGTHNLAVDFGGMEDIRQLTCIGGMDDDIGTHRIIVLTTDIAFGKLKRMEFTLTTN</sequence>
<keyword evidence="2" id="KW-1185">Reference proteome</keyword>
<evidence type="ECO:0000313" key="1">
    <source>
        <dbReference type="EMBL" id="KAF5739408.1"/>
    </source>
</evidence>
<gene>
    <name evidence="1" type="ORF">HS088_TW12G00613</name>
</gene>
<reference evidence="1 2" key="1">
    <citation type="journal article" date="2020" name="Nat. Commun.">
        <title>Genome of Tripterygium wilfordii and identification of cytochrome P450 involved in triptolide biosynthesis.</title>
        <authorList>
            <person name="Tu L."/>
            <person name="Su P."/>
            <person name="Zhang Z."/>
            <person name="Gao L."/>
            <person name="Wang J."/>
            <person name="Hu T."/>
            <person name="Zhou J."/>
            <person name="Zhang Y."/>
            <person name="Zhao Y."/>
            <person name="Liu Y."/>
            <person name="Song Y."/>
            <person name="Tong Y."/>
            <person name="Lu Y."/>
            <person name="Yang J."/>
            <person name="Xu C."/>
            <person name="Jia M."/>
            <person name="Peters R.J."/>
            <person name="Huang L."/>
            <person name="Gao W."/>
        </authorList>
    </citation>
    <scope>NUCLEOTIDE SEQUENCE [LARGE SCALE GENOMIC DNA]</scope>
    <source>
        <strain evidence="2">cv. XIE 37</strain>
        <tissue evidence="1">Leaf</tissue>
    </source>
</reference>
<comment type="caution">
    <text evidence="1">The sequence shown here is derived from an EMBL/GenBank/DDBJ whole genome shotgun (WGS) entry which is preliminary data.</text>
</comment>
<proteinExistence type="predicted"/>
<organism evidence="1 2">
    <name type="scientific">Tripterygium wilfordii</name>
    <name type="common">Thunder God vine</name>
    <dbReference type="NCBI Taxonomy" id="458696"/>
    <lineage>
        <taxon>Eukaryota</taxon>
        <taxon>Viridiplantae</taxon>
        <taxon>Streptophyta</taxon>
        <taxon>Embryophyta</taxon>
        <taxon>Tracheophyta</taxon>
        <taxon>Spermatophyta</taxon>
        <taxon>Magnoliopsida</taxon>
        <taxon>eudicotyledons</taxon>
        <taxon>Gunneridae</taxon>
        <taxon>Pentapetalae</taxon>
        <taxon>rosids</taxon>
        <taxon>fabids</taxon>
        <taxon>Celastrales</taxon>
        <taxon>Celastraceae</taxon>
        <taxon>Tripterygium</taxon>
    </lineage>
</organism>
<dbReference type="EMBL" id="JAAARO010000012">
    <property type="protein sequence ID" value="KAF5739408.1"/>
    <property type="molecule type" value="Genomic_DNA"/>
</dbReference>